<protein>
    <submittedName>
        <fullName evidence="2">2-haloacid dehalogenase</fullName>
    </submittedName>
</protein>
<organism evidence="2 3">
    <name type="scientific">Paraburkholderia diazotrophica</name>
    <dbReference type="NCBI Taxonomy" id="667676"/>
    <lineage>
        <taxon>Bacteria</taxon>
        <taxon>Pseudomonadati</taxon>
        <taxon>Pseudomonadota</taxon>
        <taxon>Betaproteobacteria</taxon>
        <taxon>Burkholderiales</taxon>
        <taxon>Burkholderiaceae</taxon>
        <taxon>Paraburkholderia</taxon>
    </lineage>
</organism>
<dbReference type="Gene3D" id="1.10.150.750">
    <property type="match status" value="1"/>
</dbReference>
<dbReference type="SFLD" id="SFLDG01129">
    <property type="entry name" value="C1.5:_HAD__Beta-PGM__Phosphata"/>
    <property type="match status" value="1"/>
</dbReference>
<dbReference type="RefSeq" id="WP_090870848.1">
    <property type="nucleotide sequence ID" value="NZ_FNYE01000026.1"/>
</dbReference>
<sequence length="252" mass="27711">MGSASDSGIKALVFDVFGTVVDWRNGVAREVAPFIASQKLTVDRFKFADAWRREYVPAMAEVRAGNRGFVRLDVLHRENLEKVLTGLGIDPQSIPAASLDELNLAWHKLDPWPDAVPGLSRLKERFIIAPLSNGNIRLMLDIAKRAGIPWDAILGAEVVRMYKPAPSVYLDTAELLSIEPAELCMVAAHNDDLKAAKACGLKTAFVSRPREHGEAQTKDLFAEGQWDFVASSFIELADMMLVGESQRLPPAS</sequence>
<dbReference type="InterPro" id="IPR006328">
    <property type="entry name" value="2-HAD"/>
</dbReference>
<evidence type="ECO:0000313" key="3">
    <source>
        <dbReference type="Proteomes" id="UP000198866"/>
    </source>
</evidence>
<reference evidence="3" key="1">
    <citation type="submission" date="2016-10" db="EMBL/GenBank/DDBJ databases">
        <authorList>
            <person name="Varghese N."/>
            <person name="Submissions S."/>
        </authorList>
    </citation>
    <scope>NUCLEOTIDE SEQUENCE [LARGE SCALE GENOMIC DNA]</scope>
    <source>
        <strain evidence="3">LMG 26031</strain>
    </source>
</reference>
<dbReference type="InterPro" id="IPR051540">
    <property type="entry name" value="S-2-haloacid_dehalogenase"/>
</dbReference>
<name>A0A1H7D4X0_9BURK</name>
<gene>
    <name evidence="2" type="ORF">SAMN05192539_102696</name>
</gene>
<dbReference type="InterPro" id="IPR006439">
    <property type="entry name" value="HAD-SF_hydro_IA"/>
</dbReference>
<dbReference type="InterPro" id="IPR023214">
    <property type="entry name" value="HAD_sf"/>
</dbReference>
<accession>A0A1H7D4X0</accession>
<dbReference type="CDD" id="cd02588">
    <property type="entry name" value="HAD_L2-DEX"/>
    <property type="match status" value="1"/>
</dbReference>
<dbReference type="InterPro" id="IPR036412">
    <property type="entry name" value="HAD-like_sf"/>
</dbReference>
<proteinExistence type="predicted"/>
<dbReference type="STRING" id="667676.SAMN05192539_102696"/>
<dbReference type="PRINTS" id="PR00413">
    <property type="entry name" value="HADHALOGNASE"/>
</dbReference>
<dbReference type="PANTHER" id="PTHR43316:SF3">
    <property type="entry name" value="HALOACID DEHALOGENASE, TYPE II (AFU_ORTHOLOGUE AFUA_2G07750)-RELATED"/>
    <property type="match status" value="1"/>
</dbReference>
<dbReference type="OrthoDB" id="8585081at2"/>
<dbReference type="Gene3D" id="3.40.50.1000">
    <property type="entry name" value="HAD superfamily/HAD-like"/>
    <property type="match status" value="1"/>
</dbReference>
<dbReference type="NCBIfam" id="TIGR01428">
    <property type="entry name" value="HAD_type_II"/>
    <property type="match status" value="1"/>
</dbReference>
<evidence type="ECO:0000313" key="2">
    <source>
        <dbReference type="EMBL" id="SEJ96848.1"/>
    </source>
</evidence>
<dbReference type="PANTHER" id="PTHR43316">
    <property type="entry name" value="HYDROLASE, HALOACID DELAHOGENASE-RELATED"/>
    <property type="match status" value="1"/>
</dbReference>
<keyword evidence="1" id="KW-0378">Hydrolase</keyword>
<evidence type="ECO:0000256" key="1">
    <source>
        <dbReference type="ARBA" id="ARBA00022801"/>
    </source>
</evidence>
<dbReference type="SFLD" id="SFLDS00003">
    <property type="entry name" value="Haloacid_Dehalogenase"/>
    <property type="match status" value="1"/>
</dbReference>
<keyword evidence="3" id="KW-1185">Reference proteome</keyword>
<dbReference type="Pfam" id="PF00702">
    <property type="entry name" value="Hydrolase"/>
    <property type="match status" value="1"/>
</dbReference>
<dbReference type="Proteomes" id="UP000198866">
    <property type="component" value="Unassembled WGS sequence"/>
</dbReference>
<dbReference type="NCBIfam" id="TIGR01493">
    <property type="entry name" value="HAD-SF-IA-v2"/>
    <property type="match status" value="1"/>
</dbReference>
<dbReference type="GO" id="GO:0019120">
    <property type="term" value="F:hydrolase activity, acting on acid halide bonds, in C-halide compounds"/>
    <property type="evidence" value="ECO:0007669"/>
    <property type="project" value="InterPro"/>
</dbReference>
<dbReference type="SUPFAM" id="SSF56784">
    <property type="entry name" value="HAD-like"/>
    <property type="match status" value="1"/>
</dbReference>
<dbReference type="EMBL" id="FNYE01000026">
    <property type="protein sequence ID" value="SEJ96848.1"/>
    <property type="molecule type" value="Genomic_DNA"/>
</dbReference>
<dbReference type="AlphaFoldDB" id="A0A1H7D4X0"/>